<dbReference type="InterPro" id="IPR052220">
    <property type="entry name" value="METTL25"/>
</dbReference>
<comment type="caution">
    <text evidence="3">The sequence shown here is derived from an EMBL/GenBank/DDBJ whole genome shotgun (WGS) entry which is preliminary data.</text>
</comment>
<organism evidence="3 4">
    <name type="scientific">Aspergillus sclerotialis</name>
    <dbReference type="NCBI Taxonomy" id="2070753"/>
    <lineage>
        <taxon>Eukaryota</taxon>
        <taxon>Fungi</taxon>
        <taxon>Dikarya</taxon>
        <taxon>Ascomycota</taxon>
        <taxon>Pezizomycotina</taxon>
        <taxon>Eurotiomycetes</taxon>
        <taxon>Eurotiomycetidae</taxon>
        <taxon>Eurotiales</taxon>
        <taxon>Aspergillaceae</taxon>
        <taxon>Aspergillus</taxon>
        <taxon>Aspergillus subgen. Polypaecilum</taxon>
    </lineage>
</organism>
<feature type="region of interest" description="Disordered" evidence="1">
    <location>
        <begin position="231"/>
        <end position="306"/>
    </location>
</feature>
<feature type="compositionally biased region" description="Polar residues" evidence="1">
    <location>
        <begin position="285"/>
        <end position="298"/>
    </location>
</feature>
<dbReference type="STRING" id="2070753.A0A3A2Z9M9"/>
<dbReference type="InterPro" id="IPR025714">
    <property type="entry name" value="Methyltranfer_dom"/>
</dbReference>
<sequence length="655" mass="73931">MRPKLPLPLAEEWTDVDSYLESLLNFTTECDFFNRTCGGVHILDFLTREPDIYTTHLPADWREFFTHHSMADILDFFVREDIYALKAQSDSDSDPTSNLKWRDGAFPPSSLVDYIYQIRRLSLRREFAPPPGFQRGSIPRRLAVGMRPKKYHEVENFANYVDCLCEEVQEERGEGISHIVDFGSGQNYLGRTLASEPYDKHIIAIERQHQYISGARGMDVHANIEKKKEEVVTVGGESRGAKRARERAERRKGLAEKRVAEGLLSPSVLTESTSGDSTPREEQQDVVNGSGDTNTPSEPINGDDGNSVLDVFGEIDVGPDDLGSHIPYDKHPPKPPVVKLKGGMNYIEHDIQDGYLEPIIKDVVQFPAKSAGEGQTAPTTNGEKPDPRVMVISLHSCGNLLHHGVRSLVLNPSVVAIAMIGCCYNLMTERLGPATYKLPELKYYNPCEEKEATGYDPHGFPMSKLFETYPDTNGTGVKASITARSMALQAPSNWTREESENYFTRHFYRALLQRILIDRGVVDRPTARDDPDYQRTPLIVGSLRKTAFESFSAYVHAAIAKFRNDPLYGGKIKETMGNISEDEIEQYVKEYWPAKKNLAIMWSLMAFSASVIEALIVVDRWQFLREHDSVKDCWVEPVFEYEQSPRNLAVIGIKK</sequence>
<dbReference type="Proteomes" id="UP000266188">
    <property type="component" value="Unassembled WGS sequence"/>
</dbReference>
<keyword evidence="4" id="KW-1185">Reference proteome</keyword>
<evidence type="ECO:0000256" key="1">
    <source>
        <dbReference type="SAM" id="MobiDB-lite"/>
    </source>
</evidence>
<proteinExistence type="predicted"/>
<evidence type="ECO:0000313" key="3">
    <source>
        <dbReference type="EMBL" id="RJE19828.1"/>
    </source>
</evidence>
<protein>
    <recommendedName>
        <fullName evidence="2">Methyltransferase domain-containing protein</fullName>
    </recommendedName>
</protein>
<dbReference type="OrthoDB" id="10258156at2759"/>
<dbReference type="Pfam" id="PF13679">
    <property type="entry name" value="Methyltransf_32"/>
    <property type="match status" value="1"/>
</dbReference>
<evidence type="ECO:0000259" key="2">
    <source>
        <dbReference type="Pfam" id="PF13679"/>
    </source>
</evidence>
<gene>
    <name evidence="3" type="ORF">PHISCL_07840</name>
</gene>
<feature type="compositionally biased region" description="Polar residues" evidence="1">
    <location>
        <begin position="267"/>
        <end position="277"/>
    </location>
</feature>
<feature type="domain" description="Methyltransferase" evidence="2">
    <location>
        <begin position="149"/>
        <end position="429"/>
    </location>
</feature>
<dbReference type="PANTHER" id="PTHR12496:SF0">
    <property type="entry name" value="METHYLTRANSFERASE DOMAIN-CONTAINING PROTEIN"/>
    <property type="match status" value="1"/>
</dbReference>
<accession>A0A3A2Z9M9</accession>
<evidence type="ECO:0000313" key="4">
    <source>
        <dbReference type="Proteomes" id="UP000266188"/>
    </source>
</evidence>
<dbReference type="AlphaFoldDB" id="A0A3A2Z9M9"/>
<dbReference type="PANTHER" id="PTHR12496">
    <property type="entry name" value="CGI-41 METHYLTRANSFERASE"/>
    <property type="match status" value="1"/>
</dbReference>
<reference evidence="4" key="1">
    <citation type="submission" date="2017-02" db="EMBL/GenBank/DDBJ databases">
        <authorList>
            <person name="Tafer H."/>
            <person name="Lopandic K."/>
        </authorList>
    </citation>
    <scope>NUCLEOTIDE SEQUENCE [LARGE SCALE GENOMIC DNA]</scope>
    <source>
        <strain evidence="4">CBS 366.77</strain>
    </source>
</reference>
<feature type="compositionally biased region" description="Basic and acidic residues" evidence="1">
    <location>
        <begin position="246"/>
        <end position="260"/>
    </location>
</feature>
<dbReference type="EMBL" id="MVGC01000366">
    <property type="protein sequence ID" value="RJE19828.1"/>
    <property type="molecule type" value="Genomic_DNA"/>
</dbReference>
<name>A0A3A2Z9M9_9EURO</name>